<accession>A0A6M1RMB4</accession>
<sequence length="159" mass="17813">MVTLGVGSILLAAILAFWSYSARSLAGMVNYIDLDQRSRHALDNLSREIRQAAGVLSATETSLTLSNLDSSLLQITWDPERRVVTLNRNGEQQTLLVGCDHFRFNISQRTPSNGVFGFYPTRDIRQAKLVDMSWRCSRSVLGNLLQTESVQTARIVLRN</sequence>
<dbReference type="Proteomes" id="UP000477311">
    <property type="component" value="Unassembled WGS sequence"/>
</dbReference>
<name>A0A6M1RMB4_9BACT</name>
<dbReference type="EMBL" id="JAAKYA010000031">
    <property type="protein sequence ID" value="NGO38813.1"/>
    <property type="molecule type" value="Genomic_DNA"/>
</dbReference>
<proteinExistence type="predicted"/>
<protein>
    <submittedName>
        <fullName evidence="1">Uncharacterized protein</fullName>
    </submittedName>
</protein>
<organism evidence="1 2">
    <name type="scientific">Limisphaera ngatamarikiensis</name>
    <dbReference type="NCBI Taxonomy" id="1324935"/>
    <lineage>
        <taxon>Bacteria</taxon>
        <taxon>Pseudomonadati</taxon>
        <taxon>Verrucomicrobiota</taxon>
        <taxon>Verrucomicrobiia</taxon>
        <taxon>Limisphaerales</taxon>
        <taxon>Limisphaeraceae</taxon>
        <taxon>Limisphaera</taxon>
    </lineage>
</organism>
<evidence type="ECO:0000313" key="2">
    <source>
        <dbReference type="Proteomes" id="UP000477311"/>
    </source>
</evidence>
<keyword evidence="2" id="KW-1185">Reference proteome</keyword>
<evidence type="ECO:0000313" key="1">
    <source>
        <dbReference type="EMBL" id="NGO38813.1"/>
    </source>
</evidence>
<gene>
    <name evidence="1" type="ORF">G4L39_05310</name>
</gene>
<comment type="caution">
    <text evidence="1">The sequence shown here is derived from an EMBL/GenBank/DDBJ whole genome shotgun (WGS) entry which is preliminary data.</text>
</comment>
<reference evidence="1 2" key="1">
    <citation type="submission" date="2020-02" db="EMBL/GenBank/DDBJ databases">
        <title>Draft genome sequence of Limisphaera ngatamarikiensis NGM72.4T, a thermophilic Verrucomicrobia grouped in subdivision 3.</title>
        <authorList>
            <person name="Carere C.R."/>
            <person name="Steen J."/>
            <person name="Hugenholtz P."/>
            <person name="Stott M.B."/>
        </authorList>
    </citation>
    <scope>NUCLEOTIDE SEQUENCE [LARGE SCALE GENOMIC DNA]</scope>
    <source>
        <strain evidence="1 2">NGM72.4</strain>
    </source>
</reference>
<dbReference type="AlphaFoldDB" id="A0A6M1RMB4"/>